<comment type="caution">
    <text evidence="1">The sequence shown here is derived from an EMBL/GenBank/DDBJ whole genome shotgun (WGS) entry which is preliminary data.</text>
</comment>
<feature type="non-terminal residue" evidence="1">
    <location>
        <position position="1"/>
    </location>
</feature>
<dbReference type="Proteomes" id="UP000663844">
    <property type="component" value="Unassembled WGS sequence"/>
</dbReference>
<dbReference type="EMBL" id="CAJOAZ010003413">
    <property type="protein sequence ID" value="CAF4006103.1"/>
    <property type="molecule type" value="Genomic_DNA"/>
</dbReference>
<name>A0A819NYR7_9BILA</name>
<reference evidence="1" key="1">
    <citation type="submission" date="2021-02" db="EMBL/GenBank/DDBJ databases">
        <authorList>
            <person name="Nowell W R."/>
        </authorList>
    </citation>
    <scope>NUCLEOTIDE SEQUENCE</scope>
</reference>
<sequence>NDDLTTCSVYKYWQRRFFNLQIGIKYRDFRKVTQEYLSQFALLKNKKEYKINRKLYSYVKPMKKKCPIDRKIVNNLSNRVLSDEETDCLANDLEFGLLPHRVDDMNIIGNIE</sequence>
<protein>
    <submittedName>
        <fullName evidence="1">Uncharacterized protein</fullName>
    </submittedName>
</protein>
<gene>
    <name evidence="1" type="ORF">OXD698_LOCUS29813</name>
</gene>
<accession>A0A819NYR7</accession>
<evidence type="ECO:0000313" key="1">
    <source>
        <dbReference type="EMBL" id="CAF4006103.1"/>
    </source>
</evidence>
<evidence type="ECO:0000313" key="2">
    <source>
        <dbReference type="Proteomes" id="UP000663844"/>
    </source>
</evidence>
<organism evidence="1 2">
    <name type="scientific">Adineta steineri</name>
    <dbReference type="NCBI Taxonomy" id="433720"/>
    <lineage>
        <taxon>Eukaryota</taxon>
        <taxon>Metazoa</taxon>
        <taxon>Spiralia</taxon>
        <taxon>Gnathifera</taxon>
        <taxon>Rotifera</taxon>
        <taxon>Eurotatoria</taxon>
        <taxon>Bdelloidea</taxon>
        <taxon>Adinetida</taxon>
        <taxon>Adinetidae</taxon>
        <taxon>Adineta</taxon>
    </lineage>
</organism>
<dbReference type="AlphaFoldDB" id="A0A819NYR7"/>
<proteinExistence type="predicted"/>